<proteinExistence type="predicted"/>
<sequence>MVKELAETGAEELPGMIFDTLPHQNPLVILPEPLRIELENGNQGRLLGFFVYGSFNTPTKRRVCGTHDERRENLSLMFITEDPSVTVDGTFDHVFTKLTIPVSREQFSVDDAVQTTLEAFLLGLGNYATREQQEKWLGQLIRIALNILIYLCTEQPDVRTVSRASKKKPAGKPNTKSKPSRMIQVGWSLGPTLEKARRVYESQRSSGTGQRSVKPHQRRAHYHTYWTGKGRTTPKVKFIKPFWVNLSAGETADYTVIPVH</sequence>
<evidence type="ECO:0000256" key="1">
    <source>
        <dbReference type="SAM" id="MobiDB-lite"/>
    </source>
</evidence>
<reference evidence="2 3" key="1">
    <citation type="submission" date="2017-10" db="EMBL/GenBank/DDBJ databases">
        <title>Comparative genomics between pathogenic Norcardia.</title>
        <authorList>
            <person name="Zeng L."/>
        </authorList>
    </citation>
    <scope>NUCLEOTIDE SEQUENCE [LARGE SCALE GENOMIC DNA]</scope>
    <source>
        <strain evidence="2 3">NC_YFY_NT001</strain>
    </source>
</reference>
<name>A0A291RU13_9NOCA</name>
<dbReference type="KEGG" id="ntp:CRH09_35900"/>
<dbReference type="InterPro" id="IPR058915">
    <property type="entry name" value="AcrVA2-like"/>
</dbReference>
<dbReference type="AlphaFoldDB" id="A0A291RU13"/>
<feature type="compositionally biased region" description="Polar residues" evidence="1">
    <location>
        <begin position="202"/>
        <end position="211"/>
    </location>
</feature>
<feature type="region of interest" description="Disordered" evidence="1">
    <location>
        <begin position="199"/>
        <end position="220"/>
    </location>
</feature>
<dbReference type="Proteomes" id="UP000221961">
    <property type="component" value="Chromosome"/>
</dbReference>
<accession>A0A291RU13</accession>
<organism evidence="2 3">
    <name type="scientific">Nocardia terpenica</name>
    <dbReference type="NCBI Taxonomy" id="455432"/>
    <lineage>
        <taxon>Bacteria</taxon>
        <taxon>Bacillati</taxon>
        <taxon>Actinomycetota</taxon>
        <taxon>Actinomycetes</taxon>
        <taxon>Mycobacteriales</taxon>
        <taxon>Nocardiaceae</taxon>
        <taxon>Nocardia</taxon>
    </lineage>
</organism>
<evidence type="ECO:0000313" key="3">
    <source>
        <dbReference type="Proteomes" id="UP000221961"/>
    </source>
</evidence>
<gene>
    <name evidence="2" type="ORF">CRH09_35900</name>
</gene>
<evidence type="ECO:0000313" key="2">
    <source>
        <dbReference type="EMBL" id="ATL70769.1"/>
    </source>
</evidence>
<feature type="region of interest" description="Disordered" evidence="1">
    <location>
        <begin position="161"/>
        <end position="180"/>
    </location>
</feature>
<dbReference type="EMBL" id="CP023778">
    <property type="protein sequence ID" value="ATL70769.1"/>
    <property type="molecule type" value="Genomic_DNA"/>
</dbReference>
<protein>
    <submittedName>
        <fullName evidence="2">Uncharacterized protein</fullName>
    </submittedName>
</protein>
<dbReference type="Pfam" id="PF26125">
    <property type="entry name" value="AcrVA2-like"/>
    <property type="match status" value="1"/>
</dbReference>